<reference evidence="1" key="2">
    <citation type="submission" date="2021-08" db="EMBL/GenBank/DDBJ databases">
        <authorList>
            <person name="Gostincar C."/>
            <person name="Sun X."/>
            <person name="Song Z."/>
            <person name="Gunde-Cimerman N."/>
        </authorList>
    </citation>
    <scope>NUCLEOTIDE SEQUENCE</scope>
    <source>
        <strain evidence="1">EXF-9298</strain>
    </source>
</reference>
<keyword evidence="2" id="KW-1185">Reference proteome</keyword>
<accession>A0A9P8G306</accession>
<organism evidence="1 2">
    <name type="scientific">Aureobasidium melanogenum</name>
    <name type="common">Aureobasidium pullulans var. melanogenum</name>
    <dbReference type="NCBI Taxonomy" id="46634"/>
    <lineage>
        <taxon>Eukaryota</taxon>
        <taxon>Fungi</taxon>
        <taxon>Dikarya</taxon>
        <taxon>Ascomycota</taxon>
        <taxon>Pezizomycotina</taxon>
        <taxon>Dothideomycetes</taxon>
        <taxon>Dothideomycetidae</taxon>
        <taxon>Dothideales</taxon>
        <taxon>Saccotheciaceae</taxon>
        <taxon>Aureobasidium</taxon>
    </lineage>
</organism>
<feature type="non-terminal residue" evidence="1">
    <location>
        <position position="1"/>
    </location>
</feature>
<sequence>MDKQEPSSVMIDLSQLPFSDGNGQVPDPRPHTQLKDAEMLKLFEEDFNDDNVLVQKWGTHFMFVGGLPRGYSYWQHMTTSTKVPPVPSKVVKETFGHPRIARLRSCPKLFRHVLEIMDANELAIRNVILCVQPTNPTNLARLPAATNRAVVHTRVHDKMAQQGPRIIDLSTLWSDGTGQTPGAGWTQIPRGTVRYTAWLENATNGFNDNAQSVRYHGRIELTGGFPIGYTLWVKGSTERLFGAPRGNFRSGRNLSDHIPEMLAANAARERGIRAQVKETNDDKARAEIRQNNKEARVYNAVFGDQFKEYDEEKDLYVSSHTFFTDEEANAKIQADRQQNPTIAFACSCVFR</sequence>
<protein>
    <submittedName>
        <fullName evidence="1">Uncharacterized protein</fullName>
    </submittedName>
</protein>
<gene>
    <name evidence="1" type="ORF">KCU98_g1014</name>
</gene>
<evidence type="ECO:0000313" key="1">
    <source>
        <dbReference type="EMBL" id="KAG9990618.1"/>
    </source>
</evidence>
<name>A0A9P8G306_AURME</name>
<dbReference type="AlphaFoldDB" id="A0A9P8G306"/>
<proteinExistence type="predicted"/>
<reference evidence="1" key="1">
    <citation type="journal article" date="2021" name="J Fungi (Basel)">
        <title>Virulence traits and population genomics of the black yeast Aureobasidium melanogenum.</title>
        <authorList>
            <person name="Cernosa A."/>
            <person name="Sun X."/>
            <person name="Gostincar C."/>
            <person name="Fang C."/>
            <person name="Gunde-Cimerman N."/>
            <person name="Song Z."/>
        </authorList>
    </citation>
    <scope>NUCLEOTIDE SEQUENCE</scope>
    <source>
        <strain evidence="1">EXF-9298</strain>
    </source>
</reference>
<dbReference type="EMBL" id="JAHFXS010000024">
    <property type="protein sequence ID" value="KAG9990618.1"/>
    <property type="molecule type" value="Genomic_DNA"/>
</dbReference>
<evidence type="ECO:0000313" key="2">
    <source>
        <dbReference type="Proteomes" id="UP000729357"/>
    </source>
</evidence>
<dbReference type="Proteomes" id="UP000729357">
    <property type="component" value="Unassembled WGS sequence"/>
</dbReference>
<comment type="caution">
    <text evidence="1">The sequence shown here is derived from an EMBL/GenBank/DDBJ whole genome shotgun (WGS) entry which is preliminary data.</text>
</comment>